<sequence>MKNWANETWYNNPDDNSKSENSTILNSFVENNLTGFTGASEGGATDNWWAILALILVIGTAAGNILVCLAITWERKLQNVTNYFLMSLAITDLMVAILVMPLGILTLVKGKSIPIIRFRMGGWPGTPGDSPKNKRAPGLFGFYNFAIRWSFHAFSCVSLHNFLYSEVIHRGEMYVSRKLLSQPGMYLRRRKWKVERKKGVGTGGPNTIYLKKKE</sequence>
<comment type="similarity">
    <text evidence="2">Belongs to the G-protein coupled receptor 1 family.</text>
</comment>
<evidence type="ECO:0000256" key="1">
    <source>
        <dbReference type="ARBA" id="ARBA00004651"/>
    </source>
</evidence>
<evidence type="ECO:0000256" key="8">
    <source>
        <dbReference type="ARBA" id="ARBA00023157"/>
    </source>
</evidence>
<feature type="transmembrane region" description="Helical" evidence="11">
    <location>
        <begin position="48"/>
        <end position="71"/>
    </location>
</feature>
<evidence type="ECO:0000313" key="13">
    <source>
        <dbReference type="EMBL" id="KAK6633532.1"/>
    </source>
</evidence>
<dbReference type="Pfam" id="PF00001">
    <property type="entry name" value="7tm_1"/>
    <property type="match status" value="1"/>
</dbReference>
<dbReference type="PROSITE" id="PS50262">
    <property type="entry name" value="G_PROTEIN_RECEP_F1_2"/>
    <property type="match status" value="1"/>
</dbReference>
<evidence type="ECO:0000256" key="4">
    <source>
        <dbReference type="ARBA" id="ARBA00022692"/>
    </source>
</evidence>
<keyword evidence="4 11" id="KW-0812">Transmembrane</keyword>
<evidence type="ECO:0000256" key="7">
    <source>
        <dbReference type="ARBA" id="ARBA00023136"/>
    </source>
</evidence>
<evidence type="ECO:0000313" key="14">
    <source>
        <dbReference type="Proteomes" id="UP001359485"/>
    </source>
</evidence>
<evidence type="ECO:0000256" key="11">
    <source>
        <dbReference type="SAM" id="Phobius"/>
    </source>
</evidence>
<keyword evidence="5 11" id="KW-1133">Transmembrane helix</keyword>
<keyword evidence="8" id="KW-1015">Disulfide bond</keyword>
<feature type="domain" description="G-protein coupled receptors family 1 profile" evidence="12">
    <location>
        <begin position="63"/>
        <end position="102"/>
    </location>
</feature>
<comment type="caution">
    <text evidence="13">The sequence shown here is derived from an EMBL/GenBank/DDBJ whole genome shotgun (WGS) entry which is preliminary data.</text>
</comment>
<keyword evidence="9" id="KW-0675">Receptor</keyword>
<feature type="transmembrane region" description="Helical" evidence="11">
    <location>
        <begin position="83"/>
        <end position="108"/>
    </location>
</feature>
<protein>
    <recommendedName>
        <fullName evidence="12">G-protein coupled receptors family 1 profile domain-containing protein</fullName>
    </recommendedName>
</protein>
<name>A0ABR1B1Z4_POLSC</name>
<keyword evidence="6" id="KW-0297">G-protein coupled receptor</keyword>
<evidence type="ECO:0000256" key="3">
    <source>
        <dbReference type="ARBA" id="ARBA00022475"/>
    </source>
</evidence>
<evidence type="ECO:0000256" key="9">
    <source>
        <dbReference type="ARBA" id="ARBA00023170"/>
    </source>
</evidence>
<keyword evidence="14" id="KW-1185">Reference proteome</keyword>
<proteinExistence type="inferred from homology"/>
<keyword evidence="3" id="KW-1003">Cell membrane</keyword>
<dbReference type="InterPro" id="IPR000276">
    <property type="entry name" value="GPCR_Rhodpsn"/>
</dbReference>
<evidence type="ECO:0000256" key="6">
    <source>
        <dbReference type="ARBA" id="ARBA00023040"/>
    </source>
</evidence>
<evidence type="ECO:0000256" key="5">
    <source>
        <dbReference type="ARBA" id="ARBA00022989"/>
    </source>
</evidence>
<gene>
    <name evidence="13" type="ORF">RUM44_004139</name>
</gene>
<evidence type="ECO:0000259" key="12">
    <source>
        <dbReference type="PROSITE" id="PS50262"/>
    </source>
</evidence>
<dbReference type="SUPFAM" id="SSF81321">
    <property type="entry name" value="Family A G protein-coupled receptor-like"/>
    <property type="match status" value="1"/>
</dbReference>
<dbReference type="PANTHER" id="PTHR24248:SF199">
    <property type="entry name" value="IP13425P-RELATED"/>
    <property type="match status" value="1"/>
</dbReference>
<dbReference type="Proteomes" id="UP001359485">
    <property type="component" value="Unassembled WGS sequence"/>
</dbReference>
<dbReference type="EMBL" id="JAWJWF010000004">
    <property type="protein sequence ID" value="KAK6633532.1"/>
    <property type="molecule type" value="Genomic_DNA"/>
</dbReference>
<evidence type="ECO:0000256" key="10">
    <source>
        <dbReference type="ARBA" id="ARBA00023224"/>
    </source>
</evidence>
<organism evidence="13 14">
    <name type="scientific">Polyplax serrata</name>
    <name type="common">Common mouse louse</name>
    <dbReference type="NCBI Taxonomy" id="468196"/>
    <lineage>
        <taxon>Eukaryota</taxon>
        <taxon>Metazoa</taxon>
        <taxon>Ecdysozoa</taxon>
        <taxon>Arthropoda</taxon>
        <taxon>Hexapoda</taxon>
        <taxon>Insecta</taxon>
        <taxon>Pterygota</taxon>
        <taxon>Neoptera</taxon>
        <taxon>Paraneoptera</taxon>
        <taxon>Psocodea</taxon>
        <taxon>Troctomorpha</taxon>
        <taxon>Phthiraptera</taxon>
        <taxon>Anoplura</taxon>
        <taxon>Polyplacidae</taxon>
        <taxon>Polyplax</taxon>
    </lineage>
</organism>
<comment type="subcellular location">
    <subcellularLocation>
        <location evidence="1">Cell membrane</location>
        <topology evidence="1">Multi-pass membrane protein</topology>
    </subcellularLocation>
</comment>
<evidence type="ECO:0000256" key="2">
    <source>
        <dbReference type="ARBA" id="ARBA00010663"/>
    </source>
</evidence>
<dbReference type="InterPro" id="IPR017452">
    <property type="entry name" value="GPCR_Rhodpsn_7TM"/>
</dbReference>
<dbReference type="PANTHER" id="PTHR24248">
    <property type="entry name" value="ADRENERGIC RECEPTOR-RELATED G-PROTEIN COUPLED RECEPTOR"/>
    <property type="match status" value="1"/>
</dbReference>
<keyword evidence="7 11" id="KW-0472">Membrane</keyword>
<dbReference type="PRINTS" id="PR00237">
    <property type="entry name" value="GPCRRHODOPSN"/>
</dbReference>
<reference evidence="13 14" key="1">
    <citation type="submission" date="2023-09" db="EMBL/GenBank/DDBJ databases">
        <title>Genomes of two closely related lineages of the louse Polyplax serrata with different host specificities.</title>
        <authorList>
            <person name="Martinu J."/>
            <person name="Tarabai H."/>
            <person name="Stefka J."/>
            <person name="Hypsa V."/>
        </authorList>
    </citation>
    <scope>NUCLEOTIDE SEQUENCE [LARGE SCALE GENOMIC DNA]</scope>
    <source>
        <strain evidence="13">98ZLc_SE</strain>
    </source>
</reference>
<keyword evidence="10" id="KW-0807">Transducer</keyword>
<dbReference type="Gene3D" id="1.20.1070.10">
    <property type="entry name" value="Rhodopsin 7-helix transmembrane proteins"/>
    <property type="match status" value="1"/>
</dbReference>
<accession>A0ABR1B1Z4</accession>